<gene>
    <name evidence="2" type="ORF">PITC_069430</name>
</gene>
<evidence type="ECO:0000313" key="2">
    <source>
        <dbReference type="EMBL" id="KGO72420.1"/>
    </source>
</evidence>
<accession>A0A0A2L713</accession>
<dbReference type="EMBL" id="JQGA01000883">
    <property type="protein sequence ID" value="KGO72420.1"/>
    <property type="molecule type" value="Genomic_DNA"/>
</dbReference>
<evidence type="ECO:0000256" key="1">
    <source>
        <dbReference type="SAM" id="MobiDB-lite"/>
    </source>
</evidence>
<proteinExistence type="predicted"/>
<protein>
    <submittedName>
        <fullName evidence="2">Uncharacterized protein</fullName>
    </submittedName>
</protein>
<sequence length="48" mass="5267">MADKNSLRCSCRAKMQAAGTMPLLDHRPITRLSRKSKAANNSVQPALK</sequence>
<dbReference type="Proteomes" id="UP000030104">
    <property type="component" value="Unassembled WGS sequence"/>
</dbReference>
<reference evidence="2 3" key="1">
    <citation type="journal article" date="2015" name="Mol. Plant Microbe Interact.">
        <title>Genome, transcriptome, and functional analyses of Penicillium expansum provide new insights into secondary metabolism and pathogenicity.</title>
        <authorList>
            <person name="Ballester A.R."/>
            <person name="Marcet-Houben M."/>
            <person name="Levin E."/>
            <person name="Sela N."/>
            <person name="Selma-Lazaro C."/>
            <person name="Carmona L."/>
            <person name="Wisniewski M."/>
            <person name="Droby S."/>
            <person name="Gonzalez-Candelas L."/>
            <person name="Gabaldon T."/>
        </authorList>
    </citation>
    <scope>NUCLEOTIDE SEQUENCE [LARGE SCALE GENOMIC DNA]</scope>
    <source>
        <strain evidence="2 3">PHI-1</strain>
    </source>
</reference>
<evidence type="ECO:0000313" key="3">
    <source>
        <dbReference type="Proteomes" id="UP000030104"/>
    </source>
</evidence>
<name>A0A0A2L713_PENIT</name>
<keyword evidence="3" id="KW-1185">Reference proteome</keyword>
<dbReference type="AlphaFoldDB" id="A0A0A2L713"/>
<feature type="compositionally biased region" description="Polar residues" evidence="1">
    <location>
        <begin position="38"/>
        <end position="48"/>
    </location>
</feature>
<dbReference type="HOGENOM" id="CLU_3160162_0_0_1"/>
<organism evidence="2 3">
    <name type="scientific">Penicillium italicum</name>
    <name type="common">Blue mold</name>
    <dbReference type="NCBI Taxonomy" id="40296"/>
    <lineage>
        <taxon>Eukaryota</taxon>
        <taxon>Fungi</taxon>
        <taxon>Dikarya</taxon>
        <taxon>Ascomycota</taxon>
        <taxon>Pezizomycotina</taxon>
        <taxon>Eurotiomycetes</taxon>
        <taxon>Eurotiomycetidae</taxon>
        <taxon>Eurotiales</taxon>
        <taxon>Aspergillaceae</taxon>
        <taxon>Penicillium</taxon>
    </lineage>
</organism>
<comment type="caution">
    <text evidence="2">The sequence shown here is derived from an EMBL/GenBank/DDBJ whole genome shotgun (WGS) entry which is preliminary data.</text>
</comment>
<feature type="region of interest" description="Disordered" evidence="1">
    <location>
        <begin position="24"/>
        <end position="48"/>
    </location>
</feature>